<keyword evidence="3 9" id="KW-0812">Transmembrane</keyword>
<dbReference type="Gene3D" id="1.20.5.110">
    <property type="match status" value="1"/>
</dbReference>
<dbReference type="CDD" id="cd14824">
    <property type="entry name" value="Longin"/>
    <property type="match status" value="1"/>
</dbReference>
<dbReference type="GO" id="GO:0016020">
    <property type="term" value="C:membrane"/>
    <property type="evidence" value="ECO:0007669"/>
    <property type="project" value="InterPro"/>
</dbReference>
<evidence type="ECO:0000259" key="10">
    <source>
        <dbReference type="PROSITE" id="PS50859"/>
    </source>
</evidence>
<dbReference type="SUPFAM" id="SSF64356">
    <property type="entry name" value="SNARE-like"/>
    <property type="match status" value="1"/>
</dbReference>
<evidence type="ECO:0008006" key="13">
    <source>
        <dbReference type="Google" id="ProtNLM"/>
    </source>
</evidence>
<evidence type="ECO:0000256" key="4">
    <source>
        <dbReference type="ARBA" id="ARBA00022927"/>
    </source>
</evidence>
<evidence type="ECO:0000256" key="5">
    <source>
        <dbReference type="ARBA" id="ARBA00022989"/>
    </source>
</evidence>
<dbReference type="InterPro" id="IPR051097">
    <property type="entry name" value="Synaptobrevin-like_transport"/>
</dbReference>
<dbReference type="GO" id="GO:0016192">
    <property type="term" value="P:vesicle-mediated transport"/>
    <property type="evidence" value="ECO:0007669"/>
    <property type="project" value="InterPro"/>
</dbReference>
<evidence type="ECO:0000256" key="6">
    <source>
        <dbReference type="ARBA" id="ARBA00023136"/>
    </source>
</evidence>
<evidence type="ECO:0000256" key="9">
    <source>
        <dbReference type="SAM" id="Phobius"/>
    </source>
</evidence>
<dbReference type="EMBL" id="HBFN01038463">
    <property type="protein sequence ID" value="CAD8808652.1"/>
    <property type="molecule type" value="Transcribed_RNA"/>
</dbReference>
<feature type="transmembrane region" description="Helical" evidence="9">
    <location>
        <begin position="203"/>
        <end position="222"/>
    </location>
</feature>
<dbReference type="PRINTS" id="PR00219">
    <property type="entry name" value="SYNAPTOBREVN"/>
</dbReference>
<dbReference type="InterPro" id="IPR042855">
    <property type="entry name" value="V_SNARE_CC"/>
</dbReference>
<dbReference type="FunFam" id="3.30.450.50:FF:000015">
    <property type="entry name" value="Synaptobrevin 2 isoform 1"/>
    <property type="match status" value="1"/>
</dbReference>
<dbReference type="Pfam" id="PF00957">
    <property type="entry name" value="Synaptobrevin"/>
    <property type="match status" value="1"/>
</dbReference>
<protein>
    <recommendedName>
        <fullName evidence="13">V-SNARE coiled-coil homology domain-containing protein</fullName>
    </recommendedName>
</protein>
<feature type="domain" description="Longin" evidence="10">
    <location>
        <begin position="21"/>
        <end position="124"/>
    </location>
</feature>
<gene>
    <name evidence="12" type="ORF">HTEP1355_LOCUS22333</name>
</gene>
<dbReference type="FunFam" id="1.20.5.110:FF:000004">
    <property type="entry name" value="Vesicle-associated membrane protein 7"/>
    <property type="match status" value="1"/>
</dbReference>
<accession>A0A7S0WDA2</accession>
<dbReference type="GO" id="GO:0015031">
    <property type="term" value="P:protein transport"/>
    <property type="evidence" value="ECO:0007669"/>
    <property type="project" value="UniProtKB-KW"/>
</dbReference>
<comment type="similarity">
    <text evidence="1">Belongs to the synaptobrevin family.</text>
</comment>
<evidence type="ECO:0000259" key="11">
    <source>
        <dbReference type="PROSITE" id="PS50892"/>
    </source>
</evidence>
<dbReference type="Gene3D" id="3.30.450.50">
    <property type="entry name" value="Longin domain"/>
    <property type="match status" value="1"/>
</dbReference>
<dbReference type="PROSITE" id="PS50859">
    <property type="entry name" value="LONGIN"/>
    <property type="match status" value="1"/>
</dbReference>
<reference evidence="12" key="1">
    <citation type="submission" date="2021-01" db="EMBL/GenBank/DDBJ databases">
        <authorList>
            <person name="Corre E."/>
            <person name="Pelletier E."/>
            <person name="Niang G."/>
            <person name="Scheremetjew M."/>
            <person name="Finn R."/>
            <person name="Kale V."/>
            <person name="Holt S."/>
            <person name="Cochrane G."/>
            <person name="Meng A."/>
            <person name="Brown T."/>
            <person name="Cohen L."/>
        </authorList>
    </citation>
    <scope>NUCLEOTIDE SEQUENCE</scope>
    <source>
        <strain evidence="12">CCMP443</strain>
    </source>
</reference>
<dbReference type="SUPFAM" id="SSF58038">
    <property type="entry name" value="SNARE fusion complex"/>
    <property type="match status" value="1"/>
</dbReference>
<dbReference type="InterPro" id="IPR010908">
    <property type="entry name" value="Longin_dom"/>
</dbReference>
<dbReference type="InterPro" id="IPR011012">
    <property type="entry name" value="Longin-like_dom_sf"/>
</dbReference>
<dbReference type="PANTHER" id="PTHR21136">
    <property type="entry name" value="SNARE PROTEINS"/>
    <property type="match status" value="1"/>
</dbReference>
<dbReference type="AlphaFoldDB" id="A0A7S0WDA2"/>
<sequence>MHTHAAALCGCGAGNAIVYSLVARETVILAEFAAGTGNFASVTRKILEKIPGTDSRMSYVCDRHIFHIMVFDGLTYMCMAEEEFGRRVAFSFLEDIKNKFATTYGERGRTALAYSMNEDFSRVLSKQMDHFSASGDGDKIERVKADMDDVKNVMVDNIEKVLKRGEKIELLVDKTDNLNQQSIRFKKHSSQLKTAMWWQNARLMIFVGGVVVVVALIAYYSMRK</sequence>
<organism evidence="12">
    <name type="scientific">Hemiselmis tepida</name>
    <dbReference type="NCBI Taxonomy" id="464990"/>
    <lineage>
        <taxon>Eukaryota</taxon>
        <taxon>Cryptophyceae</taxon>
        <taxon>Cryptomonadales</taxon>
        <taxon>Hemiselmidaceae</taxon>
        <taxon>Hemiselmis</taxon>
    </lineage>
</organism>
<keyword evidence="6 9" id="KW-0472">Membrane</keyword>
<keyword evidence="5 9" id="KW-1133">Transmembrane helix</keyword>
<evidence type="ECO:0000256" key="1">
    <source>
        <dbReference type="ARBA" id="ARBA00008025"/>
    </source>
</evidence>
<dbReference type="GO" id="GO:0012505">
    <property type="term" value="C:endomembrane system"/>
    <property type="evidence" value="ECO:0007669"/>
    <property type="project" value="UniProtKB-SubCell"/>
</dbReference>
<dbReference type="SMART" id="SM01270">
    <property type="entry name" value="Longin"/>
    <property type="match status" value="1"/>
</dbReference>
<evidence type="ECO:0000256" key="3">
    <source>
        <dbReference type="ARBA" id="ARBA00022692"/>
    </source>
</evidence>
<evidence type="ECO:0000256" key="2">
    <source>
        <dbReference type="ARBA" id="ARBA00022448"/>
    </source>
</evidence>
<evidence type="ECO:0000256" key="8">
    <source>
        <dbReference type="PROSITE-ProRule" id="PRU00290"/>
    </source>
</evidence>
<dbReference type="InterPro" id="IPR001388">
    <property type="entry name" value="Synaptobrevin-like"/>
</dbReference>
<keyword evidence="4" id="KW-0653">Protein transport</keyword>
<keyword evidence="8" id="KW-0175">Coiled coil</keyword>
<dbReference type="Pfam" id="PF13774">
    <property type="entry name" value="Longin"/>
    <property type="match status" value="1"/>
</dbReference>
<proteinExistence type="inferred from homology"/>
<evidence type="ECO:0000313" key="12">
    <source>
        <dbReference type="EMBL" id="CAD8808652.1"/>
    </source>
</evidence>
<dbReference type="CDD" id="cd15843">
    <property type="entry name" value="R-SNARE"/>
    <property type="match status" value="1"/>
</dbReference>
<keyword evidence="2" id="KW-0813">Transport</keyword>
<evidence type="ECO:0000256" key="7">
    <source>
        <dbReference type="ARBA" id="ARBA00046280"/>
    </source>
</evidence>
<dbReference type="PANTHER" id="PTHR21136:SF214">
    <property type="entry name" value="VESICLE-ASSOCIATED MEMBRANE PROTEIN 714"/>
    <property type="match status" value="1"/>
</dbReference>
<dbReference type="PROSITE" id="PS50892">
    <property type="entry name" value="V_SNARE"/>
    <property type="match status" value="1"/>
</dbReference>
<dbReference type="GO" id="GO:0005737">
    <property type="term" value="C:cytoplasm"/>
    <property type="evidence" value="ECO:0007669"/>
    <property type="project" value="UniProtKB-ARBA"/>
</dbReference>
<feature type="domain" description="V-SNARE coiled-coil homology" evidence="11">
    <location>
        <begin position="139"/>
        <end position="199"/>
    </location>
</feature>
<name>A0A7S0WDA2_9CRYP</name>
<comment type="subcellular location">
    <subcellularLocation>
        <location evidence="7">Endomembrane system</location>
        <topology evidence="7">Single-pass type IV membrane protein</topology>
    </subcellularLocation>
</comment>